<evidence type="ECO:0000313" key="1">
    <source>
        <dbReference type="EMBL" id="KAK1866345.1"/>
    </source>
</evidence>
<name>A0ACC3C8N4_PYRYE</name>
<organism evidence="1 2">
    <name type="scientific">Pyropia yezoensis</name>
    <name type="common">Susabi-nori</name>
    <name type="synonym">Porphyra yezoensis</name>
    <dbReference type="NCBI Taxonomy" id="2788"/>
    <lineage>
        <taxon>Eukaryota</taxon>
        <taxon>Rhodophyta</taxon>
        <taxon>Bangiophyceae</taxon>
        <taxon>Bangiales</taxon>
        <taxon>Bangiaceae</taxon>
        <taxon>Pyropia</taxon>
    </lineage>
</organism>
<dbReference type="EMBL" id="CM020619">
    <property type="protein sequence ID" value="KAK1866345.1"/>
    <property type="molecule type" value="Genomic_DNA"/>
</dbReference>
<dbReference type="Proteomes" id="UP000798662">
    <property type="component" value="Chromosome 2"/>
</dbReference>
<keyword evidence="2" id="KW-1185">Reference proteome</keyword>
<sequence length="144" mass="14209">MAGLAPALAAAARHGTGLPPRTFAPLRAILAADAAQTLGSSLLSSILPLRPDLPGRLTAGIDVLVVGCGDGGAVRAMAAAYPRSCLTYALPSALYEAETGDAGGGDLVALLDDAGLAVSSMSALDGDLCNVYVFAEKVEGGGRG</sequence>
<gene>
    <name evidence="1" type="ORF">I4F81_008865</name>
</gene>
<evidence type="ECO:0000313" key="2">
    <source>
        <dbReference type="Proteomes" id="UP000798662"/>
    </source>
</evidence>
<reference evidence="1" key="1">
    <citation type="submission" date="2019-11" db="EMBL/GenBank/DDBJ databases">
        <title>Nori genome reveals adaptations in red seaweeds to the harsh intertidal environment.</title>
        <authorList>
            <person name="Wang D."/>
            <person name="Mao Y."/>
        </authorList>
    </citation>
    <scope>NUCLEOTIDE SEQUENCE</scope>
    <source>
        <tissue evidence="1">Gametophyte</tissue>
    </source>
</reference>
<proteinExistence type="predicted"/>
<protein>
    <submittedName>
        <fullName evidence="1">Uncharacterized protein</fullName>
    </submittedName>
</protein>
<comment type="caution">
    <text evidence="1">The sequence shown here is derived from an EMBL/GenBank/DDBJ whole genome shotgun (WGS) entry which is preliminary data.</text>
</comment>
<accession>A0ACC3C8N4</accession>